<evidence type="ECO:0000259" key="2">
    <source>
        <dbReference type="Pfam" id="PF13477"/>
    </source>
</evidence>
<dbReference type="Pfam" id="PF13477">
    <property type="entry name" value="Glyco_trans_4_2"/>
    <property type="match status" value="1"/>
</dbReference>
<dbReference type="InterPro" id="IPR001296">
    <property type="entry name" value="Glyco_trans_1"/>
</dbReference>
<protein>
    <submittedName>
        <fullName evidence="3">Galacturonosyltransferase</fullName>
    </submittedName>
</protein>
<feature type="domain" description="Glycosyltransferase subfamily 4-like N-terminal" evidence="2">
    <location>
        <begin position="3"/>
        <end position="147"/>
    </location>
</feature>
<dbReference type="EMBL" id="FOGJ01000007">
    <property type="protein sequence ID" value="SER56978.1"/>
    <property type="molecule type" value="Genomic_DNA"/>
</dbReference>
<dbReference type="Pfam" id="PF00534">
    <property type="entry name" value="Glycos_transf_1"/>
    <property type="match status" value="1"/>
</dbReference>
<dbReference type="Gene3D" id="3.40.50.2000">
    <property type="entry name" value="Glycogen Phosphorylase B"/>
    <property type="match status" value="2"/>
</dbReference>
<evidence type="ECO:0000313" key="3">
    <source>
        <dbReference type="EMBL" id="SER56978.1"/>
    </source>
</evidence>
<dbReference type="AlphaFoldDB" id="A0A1H9Q998"/>
<dbReference type="SUPFAM" id="SSF53756">
    <property type="entry name" value="UDP-Glycosyltransferase/glycogen phosphorylase"/>
    <property type="match status" value="1"/>
</dbReference>
<gene>
    <name evidence="3" type="ORF">SAMN04487884_10777</name>
</gene>
<keyword evidence="3" id="KW-0808">Transferase</keyword>
<evidence type="ECO:0000259" key="1">
    <source>
        <dbReference type="Pfam" id="PF00534"/>
    </source>
</evidence>
<dbReference type="GO" id="GO:0016757">
    <property type="term" value="F:glycosyltransferase activity"/>
    <property type="evidence" value="ECO:0007669"/>
    <property type="project" value="InterPro"/>
</dbReference>
<dbReference type="Proteomes" id="UP000182584">
    <property type="component" value="Unassembled WGS sequence"/>
</dbReference>
<dbReference type="CDD" id="cd03808">
    <property type="entry name" value="GT4_CapM-like"/>
    <property type="match status" value="1"/>
</dbReference>
<dbReference type="RefSeq" id="WP_074755291.1">
    <property type="nucleotide sequence ID" value="NZ_FOGJ01000007.1"/>
</dbReference>
<dbReference type="InterPro" id="IPR050194">
    <property type="entry name" value="Glycosyltransferase_grp1"/>
</dbReference>
<organism evidence="3 4">
    <name type="scientific">Butyrivibrio fibrisolvens</name>
    <dbReference type="NCBI Taxonomy" id="831"/>
    <lineage>
        <taxon>Bacteria</taxon>
        <taxon>Bacillati</taxon>
        <taxon>Bacillota</taxon>
        <taxon>Clostridia</taxon>
        <taxon>Lachnospirales</taxon>
        <taxon>Lachnospiraceae</taxon>
        <taxon>Butyrivibrio</taxon>
    </lineage>
</organism>
<dbReference type="InterPro" id="IPR028098">
    <property type="entry name" value="Glyco_trans_4-like_N"/>
</dbReference>
<dbReference type="PANTHER" id="PTHR45947:SF3">
    <property type="entry name" value="SULFOQUINOVOSYL TRANSFERASE SQD2"/>
    <property type="match status" value="1"/>
</dbReference>
<evidence type="ECO:0000313" key="4">
    <source>
        <dbReference type="Proteomes" id="UP000182584"/>
    </source>
</evidence>
<sequence length="365" mass="41002">MSKILILANSSGGLYDFRGEVLKRLVDNSYEVVVSLPDNTKVPEIEKLGCRVVSTFLNRRGVNPKEDLKLLKSYKKLIKEEKPDLVLTYTIKPNIYGGYACSRLGVPYISTITGLGSTFQWGGLKKKLIVMMYKIGLKKCNCVFFQNKGNLEIFEQLGIKGKDSQLVNGSGVNLNKHVFEIYPDHDDTTSFLYIGRIMKEKGSDELLYAASKLKEKYAEKVSVTALGYSEEDYEDKLKEAQTKGFMKVIPFQKDVHPYIKEADAIVMPSYHEGMSNVILEASSTGRPVLASDISGCREGVDDGITGYLFKPKSEEALYTSMDRFMSLSTEDRANMGRAARLKMEREFDREKVADTYLTKIKAVLG</sequence>
<dbReference type="OrthoDB" id="9772485at2"/>
<accession>A0A1H9Q998</accession>
<feature type="domain" description="Glycosyl transferase family 1" evidence="1">
    <location>
        <begin position="186"/>
        <end position="340"/>
    </location>
</feature>
<proteinExistence type="predicted"/>
<dbReference type="PANTHER" id="PTHR45947">
    <property type="entry name" value="SULFOQUINOVOSYL TRANSFERASE SQD2"/>
    <property type="match status" value="1"/>
</dbReference>
<reference evidence="3 4" key="1">
    <citation type="submission" date="2016-10" db="EMBL/GenBank/DDBJ databases">
        <authorList>
            <person name="de Groot N.N."/>
        </authorList>
    </citation>
    <scope>NUCLEOTIDE SEQUENCE [LARGE SCALE GENOMIC DNA]</scope>
    <source>
        <strain evidence="3 4">AR40</strain>
    </source>
</reference>
<name>A0A1H9Q998_BUTFI</name>